<sequence length="81" mass="9330">MDTKLTLSLNKTVIERAKQYAKTQNVSLSKMIESYLAAVTEKEEKEKQNTPLVESLMGVIDLDADFDYKKGYSDYLLNKYK</sequence>
<evidence type="ECO:0000313" key="2">
    <source>
        <dbReference type="Proteomes" id="UP001245285"/>
    </source>
</evidence>
<organism evidence="1 2">
    <name type="scientific">Autumnicola lenta</name>
    <dbReference type="NCBI Taxonomy" id="3075593"/>
    <lineage>
        <taxon>Bacteria</taxon>
        <taxon>Pseudomonadati</taxon>
        <taxon>Bacteroidota</taxon>
        <taxon>Flavobacteriia</taxon>
        <taxon>Flavobacteriales</taxon>
        <taxon>Flavobacteriaceae</taxon>
        <taxon>Autumnicola</taxon>
    </lineage>
</organism>
<protein>
    <submittedName>
        <fullName evidence="1">DUF6364 family protein</fullName>
    </submittedName>
</protein>
<dbReference type="Pfam" id="PF19891">
    <property type="entry name" value="DUF6364"/>
    <property type="match status" value="1"/>
</dbReference>
<dbReference type="InterPro" id="IPR045944">
    <property type="entry name" value="DUF6364"/>
</dbReference>
<dbReference type="Proteomes" id="UP001245285">
    <property type="component" value="Unassembled WGS sequence"/>
</dbReference>
<dbReference type="RefSeq" id="WP_311494273.1">
    <property type="nucleotide sequence ID" value="NZ_JAVRHO010000006.1"/>
</dbReference>
<dbReference type="EMBL" id="JAVRHO010000006">
    <property type="protein sequence ID" value="MDT0646090.1"/>
    <property type="molecule type" value="Genomic_DNA"/>
</dbReference>
<gene>
    <name evidence="1" type="ORF">RM545_05260</name>
</gene>
<comment type="caution">
    <text evidence="1">The sequence shown here is derived from an EMBL/GenBank/DDBJ whole genome shotgun (WGS) entry which is preliminary data.</text>
</comment>
<keyword evidence="2" id="KW-1185">Reference proteome</keyword>
<name>A0ABU3CJG4_9FLAO</name>
<proteinExistence type="predicted"/>
<reference evidence="1 2" key="1">
    <citation type="submission" date="2023-09" db="EMBL/GenBank/DDBJ databases">
        <authorList>
            <person name="Rey-Velasco X."/>
        </authorList>
    </citation>
    <scope>NUCLEOTIDE SEQUENCE [LARGE SCALE GENOMIC DNA]</scope>
    <source>
        <strain evidence="1 2">F260</strain>
    </source>
</reference>
<evidence type="ECO:0000313" key="1">
    <source>
        <dbReference type="EMBL" id="MDT0646090.1"/>
    </source>
</evidence>
<accession>A0ABU3CJG4</accession>